<dbReference type="Pfam" id="PF07081">
    <property type="entry name" value="DUF1349"/>
    <property type="match status" value="1"/>
</dbReference>
<dbReference type="RefSeq" id="XP_016227582.1">
    <property type="nucleotide sequence ID" value="XM_016368064.1"/>
</dbReference>
<dbReference type="HOGENOM" id="CLU_077442_0_0_1"/>
<organism evidence="1 2">
    <name type="scientific">Exophiala mesophila</name>
    <name type="common">Black yeast-like fungus</name>
    <dbReference type="NCBI Taxonomy" id="212818"/>
    <lineage>
        <taxon>Eukaryota</taxon>
        <taxon>Fungi</taxon>
        <taxon>Dikarya</taxon>
        <taxon>Ascomycota</taxon>
        <taxon>Pezizomycotina</taxon>
        <taxon>Eurotiomycetes</taxon>
        <taxon>Chaetothyriomycetidae</taxon>
        <taxon>Chaetothyriales</taxon>
        <taxon>Herpotrichiellaceae</taxon>
        <taxon>Exophiala</taxon>
    </lineage>
</organism>
<reference evidence="1 2" key="1">
    <citation type="submission" date="2015-01" db="EMBL/GenBank/DDBJ databases">
        <title>The Genome Sequence of Exophiala mesophila CBS40295.</title>
        <authorList>
            <consortium name="The Broad Institute Genomics Platform"/>
            <person name="Cuomo C."/>
            <person name="de Hoog S."/>
            <person name="Gorbushina A."/>
            <person name="Stielow B."/>
            <person name="Teixiera M."/>
            <person name="Abouelleil A."/>
            <person name="Chapman S.B."/>
            <person name="Priest M."/>
            <person name="Young S.K."/>
            <person name="Wortman J."/>
            <person name="Nusbaum C."/>
            <person name="Birren B."/>
        </authorList>
    </citation>
    <scope>NUCLEOTIDE SEQUENCE [LARGE SCALE GENOMIC DNA]</scope>
    <source>
        <strain evidence="1 2">CBS 40295</strain>
    </source>
</reference>
<dbReference type="Proteomes" id="UP000054302">
    <property type="component" value="Unassembled WGS sequence"/>
</dbReference>
<dbReference type="OrthoDB" id="42525at2759"/>
<dbReference type="VEuPathDB" id="FungiDB:PV10_03592"/>
<gene>
    <name evidence="1" type="ORF">PV10_03592</name>
</gene>
<dbReference type="STRING" id="212818.A0A0D2AAU0"/>
<evidence type="ECO:0000313" key="1">
    <source>
        <dbReference type="EMBL" id="KIV96008.1"/>
    </source>
</evidence>
<dbReference type="PANTHER" id="PTHR35332">
    <property type="entry name" value="REGULATION OF ENOLASE PROTEIN 1"/>
    <property type="match status" value="1"/>
</dbReference>
<dbReference type="InterPro" id="IPR009784">
    <property type="entry name" value="DUF1349"/>
</dbReference>
<sequence length="266" mass="29562">MELACPGYTAVNVGSKFEQPEDIHEYFTLHAAPNTSIHRQRSCQDDTTAPMVLKRLHQSFILAEVTVSADFAMNYDQAGLVIFAGSLPDSVLPRSTHIRRSSRFSRVVGVDLPTCKWAKAGLEFTGGNLMAASVAATSNCGADWSSSATLPRPSSSFDPYNLTSQSLRVKFERVDDALWIWYQIPNLPSSNPDYDPASDEDYRRTPEDVGSGWKKMREVSGFFGGWEQKGNVWVGCYASRPTDFEPSNAWEELDALVAEFEDLDIL</sequence>
<keyword evidence="2" id="KW-1185">Reference proteome</keyword>
<dbReference type="Gene3D" id="2.60.120.200">
    <property type="match status" value="1"/>
</dbReference>
<dbReference type="EMBL" id="KN847521">
    <property type="protein sequence ID" value="KIV96008.1"/>
    <property type="molecule type" value="Genomic_DNA"/>
</dbReference>
<dbReference type="OMA" id="TVSADWE"/>
<dbReference type="AlphaFoldDB" id="A0A0D2AAU0"/>
<proteinExistence type="predicted"/>
<name>A0A0D2AAU0_EXOME</name>
<evidence type="ECO:0000313" key="2">
    <source>
        <dbReference type="Proteomes" id="UP000054302"/>
    </source>
</evidence>
<dbReference type="GeneID" id="27321437"/>
<accession>A0A0D2AAU0</accession>
<dbReference type="PANTHER" id="PTHR35332:SF3">
    <property type="entry name" value="FUCOSE-SPECIFIC LECTIN"/>
    <property type="match status" value="1"/>
</dbReference>
<protein>
    <submittedName>
        <fullName evidence="1">Uncharacterized protein</fullName>
    </submittedName>
</protein>